<accession>A0A3A6Q4H3</accession>
<organism evidence="1 2">
    <name type="scientific">Halonotius pteroides</name>
    <dbReference type="NCBI Taxonomy" id="268735"/>
    <lineage>
        <taxon>Archaea</taxon>
        <taxon>Methanobacteriati</taxon>
        <taxon>Methanobacteriota</taxon>
        <taxon>Stenosarchaea group</taxon>
        <taxon>Halobacteria</taxon>
        <taxon>Halobacteriales</taxon>
        <taxon>Haloferacaceae</taxon>
        <taxon>Halonotius</taxon>
    </lineage>
</organism>
<evidence type="ECO:0000313" key="1">
    <source>
        <dbReference type="EMBL" id="RJX47977.1"/>
    </source>
</evidence>
<evidence type="ECO:0000313" key="2">
    <source>
        <dbReference type="Proteomes" id="UP000281564"/>
    </source>
</evidence>
<dbReference type="SUPFAM" id="SSF46785">
    <property type="entry name" value="Winged helix' DNA-binding domain"/>
    <property type="match status" value="1"/>
</dbReference>
<dbReference type="EMBL" id="QMDW01000028">
    <property type="protein sequence ID" value="RJX47977.1"/>
    <property type="molecule type" value="Genomic_DNA"/>
</dbReference>
<reference evidence="1 2" key="1">
    <citation type="submission" date="2018-06" db="EMBL/GenBank/DDBJ databases">
        <title>Halonotius sp. F13-13 a new haloarchaeeon isolated from a solar saltern from Isla Cristina, Huelva, Spain.</title>
        <authorList>
            <person name="Duran-Viseras A."/>
            <person name="Sanchez-Porro C."/>
            <person name="Ventosa A."/>
        </authorList>
    </citation>
    <scope>NUCLEOTIDE SEQUENCE [LARGE SCALE GENOMIC DNA]</scope>
    <source>
        <strain evidence="1 2">CECT 7525</strain>
    </source>
</reference>
<gene>
    <name evidence="1" type="ORF">DP106_13550</name>
</gene>
<dbReference type="InterPro" id="IPR036388">
    <property type="entry name" value="WH-like_DNA-bd_sf"/>
</dbReference>
<dbReference type="Pfam" id="PF24033">
    <property type="entry name" value="DUF7342"/>
    <property type="match status" value="1"/>
</dbReference>
<dbReference type="InterPro" id="IPR036390">
    <property type="entry name" value="WH_DNA-bd_sf"/>
</dbReference>
<name>A0A3A6Q4H3_9EURY</name>
<comment type="caution">
    <text evidence="1">The sequence shown here is derived from an EMBL/GenBank/DDBJ whole genome shotgun (WGS) entry which is preliminary data.</text>
</comment>
<keyword evidence="2" id="KW-1185">Reference proteome</keyword>
<dbReference type="Gene3D" id="1.10.10.10">
    <property type="entry name" value="Winged helix-like DNA-binding domain superfamily/Winged helix DNA-binding domain"/>
    <property type="match status" value="1"/>
</dbReference>
<sequence>MAMTEEVLREAVSDWVEETTPRERIHSVIERTYDAASADEIAEQAETTSKTARKHLAELSREGFVTETSDSDRQATLYKRSSTSLVLEEAARINDSISKPELVDRITEMEAEIKKYREQTGVDSPEDAALQDTSVDKELLFEWRGTARNLRFAKAALAISQAEHAVEQPHAG</sequence>
<proteinExistence type="predicted"/>
<dbReference type="AlphaFoldDB" id="A0A3A6Q4H3"/>
<protein>
    <submittedName>
        <fullName evidence="1">ArsR family transcriptional regulator</fullName>
    </submittedName>
</protein>
<dbReference type="InterPro" id="IPR055766">
    <property type="entry name" value="DUF7342"/>
</dbReference>
<dbReference type="Proteomes" id="UP000281564">
    <property type="component" value="Unassembled WGS sequence"/>
</dbReference>